<dbReference type="Gene3D" id="3.40.50.300">
    <property type="entry name" value="P-loop containing nucleotide triphosphate hydrolases"/>
    <property type="match status" value="1"/>
</dbReference>
<evidence type="ECO:0000259" key="2">
    <source>
        <dbReference type="Pfam" id="PF05970"/>
    </source>
</evidence>
<dbReference type="GO" id="GO:0043139">
    <property type="term" value="F:5'-3' DNA helicase activity"/>
    <property type="evidence" value="ECO:0007669"/>
    <property type="project" value="UniProtKB-EC"/>
</dbReference>
<dbReference type="AlphaFoldDB" id="A0A9D3YZJ7"/>
<dbReference type="GO" id="GO:0006281">
    <property type="term" value="P:DNA repair"/>
    <property type="evidence" value="ECO:0007669"/>
    <property type="project" value="UniProtKB-KW"/>
</dbReference>
<keyword evidence="1" id="KW-0378">Hydrolase</keyword>
<dbReference type="GO" id="GO:0005524">
    <property type="term" value="F:ATP binding"/>
    <property type="evidence" value="ECO:0007669"/>
    <property type="project" value="UniProtKB-KW"/>
</dbReference>
<dbReference type="SUPFAM" id="SSF52540">
    <property type="entry name" value="P-loop containing nucleoside triphosphate hydrolases"/>
    <property type="match status" value="1"/>
</dbReference>
<feature type="domain" description="DNA helicase Pif1-like DEAD-box helicase" evidence="2">
    <location>
        <begin position="6"/>
        <end position="67"/>
    </location>
</feature>
<dbReference type="InterPro" id="IPR010285">
    <property type="entry name" value="DNA_helicase_pif1-like_DEAD"/>
</dbReference>
<reference evidence="3" key="1">
    <citation type="journal article" date="2019" name="bioRxiv">
        <title>The Genome of the Zebra Mussel, Dreissena polymorpha: A Resource for Invasive Species Research.</title>
        <authorList>
            <person name="McCartney M.A."/>
            <person name="Auch B."/>
            <person name="Kono T."/>
            <person name="Mallez S."/>
            <person name="Zhang Y."/>
            <person name="Obille A."/>
            <person name="Becker A."/>
            <person name="Abrahante J.E."/>
            <person name="Garbe J."/>
            <person name="Badalamenti J.P."/>
            <person name="Herman A."/>
            <person name="Mangelson H."/>
            <person name="Liachko I."/>
            <person name="Sullivan S."/>
            <person name="Sone E.D."/>
            <person name="Koren S."/>
            <person name="Silverstein K.A.T."/>
            <person name="Beckman K.B."/>
            <person name="Gohl D.M."/>
        </authorList>
    </citation>
    <scope>NUCLEOTIDE SEQUENCE</scope>
    <source>
        <strain evidence="3">Duluth1</strain>
        <tissue evidence="3">Whole animal</tissue>
    </source>
</reference>
<dbReference type="Proteomes" id="UP000828390">
    <property type="component" value="Unassembled WGS sequence"/>
</dbReference>
<keyword evidence="1" id="KW-0233">DNA recombination</keyword>
<evidence type="ECO:0000313" key="3">
    <source>
        <dbReference type="EMBL" id="KAH3710258.1"/>
    </source>
</evidence>
<dbReference type="EMBL" id="JAIWYP010000014">
    <property type="protein sequence ID" value="KAH3710258.1"/>
    <property type="molecule type" value="Genomic_DNA"/>
</dbReference>
<protein>
    <recommendedName>
        <fullName evidence="1">ATP-dependent DNA helicase</fullName>
        <ecNumber evidence="1">5.6.2.3</ecNumber>
    </recommendedName>
</protein>
<comment type="caution">
    <text evidence="3">The sequence shown here is derived from an EMBL/GenBank/DDBJ whole genome shotgun (WGS) entry which is preliminary data.</text>
</comment>
<dbReference type="EC" id="5.6.2.3" evidence="1"/>
<keyword evidence="1" id="KW-0067">ATP-binding</keyword>
<gene>
    <name evidence="3" type="ORF">DPMN_069731</name>
</gene>
<dbReference type="GO" id="GO:0006310">
    <property type="term" value="P:DNA recombination"/>
    <property type="evidence" value="ECO:0007669"/>
    <property type="project" value="UniProtKB-KW"/>
</dbReference>
<evidence type="ECO:0000313" key="4">
    <source>
        <dbReference type="Proteomes" id="UP000828390"/>
    </source>
</evidence>
<keyword evidence="1" id="KW-0547">Nucleotide-binding</keyword>
<proteinExistence type="inferred from homology"/>
<accession>A0A9D3YZJ7</accession>
<reference evidence="3" key="2">
    <citation type="submission" date="2020-11" db="EMBL/GenBank/DDBJ databases">
        <authorList>
            <person name="McCartney M.A."/>
            <person name="Auch B."/>
            <person name="Kono T."/>
            <person name="Mallez S."/>
            <person name="Becker A."/>
            <person name="Gohl D.M."/>
            <person name="Silverstein K.A.T."/>
            <person name="Koren S."/>
            <person name="Bechman K.B."/>
            <person name="Herman A."/>
            <person name="Abrahante J.E."/>
            <person name="Garbe J."/>
        </authorList>
    </citation>
    <scope>NUCLEOTIDE SEQUENCE</scope>
    <source>
        <strain evidence="3">Duluth1</strain>
        <tissue evidence="3">Whole animal</tissue>
    </source>
</reference>
<name>A0A9D3YZJ7_DREPO</name>
<dbReference type="GO" id="GO:0000723">
    <property type="term" value="P:telomere maintenance"/>
    <property type="evidence" value="ECO:0007669"/>
    <property type="project" value="InterPro"/>
</dbReference>
<dbReference type="GO" id="GO:0016787">
    <property type="term" value="F:hydrolase activity"/>
    <property type="evidence" value="ECO:0007669"/>
    <property type="project" value="UniProtKB-KW"/>
</dbReference>
<keyword evidence="1" id="KW-0227">DNA damage</keyword>
<keyword evidence="1" id="KW-0234">DNA repair</keyword>
<organism evidence="3 4">
    <name type="scientific">Dreissena polymorpha</name>
    <name type="common">Zebra mussel</name>
    <name type="synonym">Mytilus polymorpha</name>
    <dbReference type="NCBI Taxonomy" id="45954"/>
    <lineage>
        <taxon>Eukaryota</taxon>
        <taxon>Metazoa</taxon>
        <taxon>Spiralia</taxon>
        <taxon>Lophotrochozoa</taxon>
        <taxon>Mollusca</taxon>
        <taxon>Bivalvia</taxon>
        <taxon>Autobranchia</taxon>
        <taxon>Heteroconchia</taxon>
        <taxon>Euheterodonta</taxon>
        <taxon>Imparidentia</taxon>
        <taxon>Neoheterodontei</taxon>
        <taxon>Myida</taxon>
        <taxon>Dreissenoidea</taxon>
        <taxon>Dreissenidae</taxon>
        <taxon>Dreissena</taxon>
    </lineage>
</organism>
<evidence type="ECO:0000256" key="1">
    <source>
        <dbReference type="RuleBase" id="RU363044"/>
    </source>
</evidence>
<comment type="similarity">
    <text evidence="1">Belongs to the helicase family.</text>
</comment>
<keyword evidence="1" id="KW-0347">Helicase</keyword>
<dbReference type="InterPro" id="IPR027417">
    <property type="entry name" value="P-loop_NTPase"/>
</dbReference>
<keyword evidence="4" id="KW-1185">Reference proteome</keyword>
<comment type="catalytic activity">
    <reaction evidence="1">
        <text>ATP + H2O = ADP + phosphate + H(+)</text>
        <dbReference type="Rhea" id="RHEA:13065"/>
        <dbReference type="ChEBI" id="CHEBI:15377"/>
        <dbReference type="ChEBI" id="CHEBI:15378"/>
        <dbReference type="ChEBI" id="CHEBI:30616"/>
        <dbReference type="ChEBI" id="CHEBI:43474"/>
        <dbReference type="ChEBI" id="CHEBI:456216"/>
        <dbReference type="EC" id="5.6.2.3"/>
    </reaction>
</comment>
<sequence length="73" mass="7701">MDAAMEQQLNYTAIQNLALSMVKAGHSVYIGGQAGCGKSTLVTHIMQWVENEGKSVAFTCTTGVACSNFSPVC</sequence>
<comment type="cofactor">
    <cofactor evidence="1">
        <name>Mg(2+)</name>
        <dbReference type="ChEBI" id="CHEBI:18420"/>
    </cofactor>
</comment>
<dbReference type="Pfam" id="PF05970">
    <property type="entry name" value="PIF1"/>
    <property type="match status" value="1"/>
</dbReference>